<keyword evidence="2" id="KW-1185">Reference proteome</keyword>
<feature type="non-terminal residue" evidence="1">
    <location>
        <position position="1"/>
    </location>
</feature>
<accession>A0A9N9DMD1</accession>
<sequence>HLFPEIELTNFVWKLKKVLINYNNVINTNEIMYHTYINAFITTVNKHIIQHIDKKLRLTNKIGLDESFGYGLTDYVMKVVDILVLICKAKLENMNKRFAQSSESQQIQITKEFICNFINTMEPEKKVLNYIAQILQIQAKTFGDCDDNDKDSGHSQKYQE</sequence>
<reference evidence="1" key="1">
    <citation type="submission" date="2021-06" db="EMBL/GenBank/DDBJ databases">
        <authorList>
            <person name="Kallberg Y."/>
            <person name="Tangrot J."/>
            <person name="Rosling A."/>
        </authorList>
    </citation>
    <scope>NUCLEOTIDE SEQUENCE</scope>
    <source>
        <strain evidence="1">AZ414A</strain>
    </source>
</reference>
<gene>
    <name evidence="1" type="ORF">DEBURN_LOCUS11162</name>
</gene>
<organism evidence="1 2">
    <name type="scientific">Diversispora eburnea</name>
    <dbReference type="NCBI Taxonomy" id="1213867"/>
    <lineage>
        <taxon>Eukaryota</taxon>
        <taxon>Fungi</taxon>
        <taxon>Fungi incertae sedis</taxon>
        <taxon>Mucoromycota</taxon>
        <taxon>Glomeromycotina</taxon>
        <taxon>Glomeromycetes</taxon>
        <taxon>Diversisporales</taxon>
        <taxon>Diversisporaceae</taxon>
        <taxon>Diversispora</taxon>
    </lineage>
</organism>
<comment type="caution">
    <text evidence="1">The sequence shown here is derived from an EMBL/GenBank/DDBJ whole genome shotgun (WGS) entry which is preliminary data.</text>
</comment>
<dbReference type="Proteomes" id="UP000789706">
    <property type="component" value="Unassembled WGS sequence"/>
</dbReference>
<evidence type="ECO:0000313" key="1">
    <source>
        <dbReference type="EMBL" id="CAG8641022.1"/>
    </source>
</evidence>
<name>A0A9N9DMD1_9GLOM</name>
<dbReference type="OrthoDB" id="10552845at2759"/>
<protein>
    <submittedName>
        <fullName evidence="1">415_t:CDS:1</fullName>
    </submittedName>
</protein>
<dbReference type="AlphaFoldDB" id="A0A9N9DMD1"/>
<dbReference type="EMBL" id="CAJVPK010005002">
    <property type="protein sequence ID" value="CAG8641022.1"/>
    <property type="molecule type" value="Genomic_DNA"/>
</dbReference>
<evidence type="ECO:0000313" key="2">
    <source>
        <dbReference type="Proteomes" id="UP000789706"/>
    </source>
</evidence>
<feature type="non-terminal residue" evidence="1">
    <location>
        <position position="160"/>
    </location>
</feature>
<proteinExistence type="predicted"/>